<feature type="transmembrane region" description="Helical" evidence="2">
    <location>
        <begin position="42"/>
        <end position="64"/>
    </location>
</feature>
<dbReference type="SUPFAM" id="SSF89372">
    <property type="entry name" value="Fucose-specific lectin"/>
    <property type="match status" value="1"/>
</dbReference>
<evidence type="ECO:0000256" key="1">
    <source>
        <dbReference type="SAM" id="MobiDB-lite"/>
    </source>
</evidence>
<organism evidence="3 4">
    <name type="scientific">Pestalotiopsis fici (strain W106-1 / CGMCC3.15140)</name>
    <dbReference type="NCBI Taxonomy" id="1229662"/>
    <lineage>
        <taxon>Eukaryota</taxon>
        <taxon>Fungi</taxon>
        <taxon>Dikarya</taxon>
        <taxon>Ascomycota</taxon>
        <taxon>Pezizomycotina</taxon>
        <taxon>Sordariomycetes</taxon>
        <taxon>Xylariomycetidae</taxon>
        <taxon>Amphisphaeriales</taxon>
        <taxon>Sporocadaceae</taxon>
        <taxon>Pestalotiopsis</taxon>
    </lineage>
</organism>
<sequence length="436" mass="47485">MTVPYSNLEVAVPYDVPDHFYASSTEPPKVQTPQRSNTRKTWLIIVAVVVLVGALAGGLAGGLLSRNRSGASNTDDATASTPTNATTSSSTGPLALSQLASLNWTDSSQILRRAVFYQHDNALFLSQYHQSNDSWTAFNISDVFERESISINAKQGTPLATAATSIDDINAGLTDFTATLFYLDTDNYIQELVCTDEDLISSWSLGDLQNHKIIAAENSNLAALAYFCPNDGQDYLCNNQFTILYQAVDQSIMFVGATGWEPSKMASGWPGGGVAMYPFASDDGTNLTDVSEIRFYYQTNTIIELSIQNYLGRYTAPGESNPILSNQEVRNDLVPKIVASPRNYHSEAIIMSMDGAGNITGTYYSPNTWNHDNKIRFQNQDGATTVGYLSVDLTSIAMDHNGTFYGISANGSAIMAYSWSAESIFGFVWKESITVS</sequence>
<dbReference type="OrthoDB" id="5396810at2759"/>
<dbReference type="KEGG" id="pfy:PFICI_12418"/>
<dbReference type="Gene3D" id="2.120.10.70">
    <property type="entry name" value="Fucose-specific lectin"/>
    <property type="match status" value="1"/>
</dbReference>
<dbReference type="Proteomes" id="UP000030651">
    <property type="component" value="Unassembled WGS sequence"/>
</dbReference>
<dbReference type="EMBL" id="KI912118">
    <property type="protein sequence ID" value="ETS75474.1"/>
    <property type="molecule type" value="Genomic_DNA"/>
</dbReference>
<feature type="compositionally biased region" description="Low complexity" evidence="1">
    <location>
        <begin position="69"/>
        <end position="92"/>
    </location>
</feature>
<dbReference type="HOGENOM" id="CLU_645619_0_0_1"/>
<keyword evidence="2" id="KW-1133">Transmembrane helix</keyword>
<dbReference type="eggNOG" id="ENOG502SHGW">
    <property type="taxonomic scope" value="Eukaryota"/>
</dbReference>
<gene>
    <name evidence="3" type="ORF">PFICI_12418</name>
</gene>
<dbReference type="GeneID" id="19277431"/>
<keyword evidence="4" id="KW-1185">Reference proteome</keyword>
<accession>W3WNV4</accession>
<dbReference type="OMA" id="ADGCANA"/>
<reference evidence="4" key="1">
    <citation type="journal article" date="2015" name="BMC Genomics">
        <title>Genomic and transcriptomic analysis of the endophytic fungus Pestalotiopsis fici reveals its lifestyle and high potential for synthesis of natural products.</title>
        <authorList>
            <person name="Wang X."/>
            <person name="Zhang X."/>
            <person name="Liu L."/>
            <person name="Xiang M."/>
            <person name="Wang W."/>
            <person name="Sun X."/>
            <person name="Che Y."/>
            <person name="Guo L."/>
            <person name="Liu G."/>
            <person name="Guo L."/>
            <person name="Wang C."/>
            <person name="Yin W.B."/>
            <person name="Stadler M."/>
            <person name="Zhang X."/>
            <person name="Liu X."/>
        </authorList>
    </citation>
    <scope>NUCLEOTIDE SEQUENCE [LARGE SCALE GENOMIC DNA]</scope>
    <source>
        <strain evidence="4">W106-1 / CGMCC3.15140</strain>
    </source>
</reference>
<proteinExistence type="predicted"/>
<keyword evidence="2" id="KW-0472">Membrane</keyword>
<dbReference type="RefSeq" id="XP_007839190.1">
    <property type="nucleotide sequence ID" value="XM_007840999.1"/>
</dbReference>
<evidence type="ECO:0000313" key="3">
    <source>
        <dbReference type="EMBL" id="ETS75474.1"/>
    </source>
</evidence>
<evidence type="ECO:0000313" key="4">
    <source>
        <dbReference type="Proteomes" id="UP000030651"/>
    </source>
</evidence>
<feature type="region of interest" description="Disordered" evidence="1">
    <location>
        <begin position="66"/>
        <end position="92"/>
    </location>
</feature>
<evidence type="ECO:0000256" key="2">
    <source>
        <dbReference type="SAM" id="Phobius"/>
    </source>
</evidence>
<name>W3WNV4_PESFW</name>
<dbReference type="AlphaFoldDB" id="W3WNV4"/>
<keyword evidence="2" id="KW-0812">Transmembrane</keyword>
<dbReference type="InParanoid" id="W3WNV4"/>
<protein>
    <submittedName>
        <fullName evidence="3">Uncharacterized protein</fullName>
    </submittedName>
</protein>